<dbReference type="AlphaFoldDB" id="A0A7W8V7X5"/>
<evidence type="ECO:0000313" key="2">
    <source>
        <dbReference type="Proteomes" id="UP000592780"/>
    </source>
</evidence>
<reference evidence="1 2" key="1">
    <citation type="submission" date="2020-08" db="EMBL/GenBank/DDBJ databases">
        <title>Genomic Encyclopedia of Type Strains, Phase IV (KMG-V): Genome sequencing to study the core and pangenomes of soil and plant-associated prokaryotes.</title>
        <authorList>
            <person name="Whitman W."/>
        </authorList>
    </citation>
    <scope>NUCLEOTIDE SEQUENCE [LARGE SCALE GENOMIC DNA]</scope>
    <source>
        <strain evidence="1 2">JPY158</strain>
    </source>
</reference>
<name>A0A7W8V7X5_PARAM</name>
<accession>A0A7W8V7X5</accession>
<gene>
    <name evidence="1" type="ORF">HDG40_004531</name>
</gene>
<organism evidence="1 2">
    <name type="scientific">Paraburkholderia atlantica</name>
    <dbReference type="NCBI Taxonomy" id="2654982"/>
    <lineage>
        <taxon>Bacteria</taxon>
        <taxon>Pseudomonadati</taxon>
        <taxon>Pseudomonadota</taxon>
        <taxon>Betaproteobacteria</taxon>
        <taxon>Burkholderiales</taxon>
        <taxon>Burkholderiaceae</taxon>
        <taxon>Paraburkholderia</taxon>
    </lineage>
</organism>
<comment type="caution">
    <text evidence="1">The sequence shown here is derived from an EMBL/GenBank/DDBJ whole genome shotgun (WGS) entry which is preliminary data.</text>
</comment>
<protein>
    <submittedName>
        <fullName evidence="1">Uncharacterized protein</fullName>
    </submittedName>
</protein>
<evidence type="ECO:0000313" key="1">
    <source>
        <dbReference type="EMBL" id="MBB5426357.1"/>
    </source>
</evidence>
<sequence>MQLQVFFYDLETASRGSRRRLFFRGFAPTRFDLSTQVREQPTGDGLGPVRCVRREFALVREMDNDGARHHAISSGIVHAVHFHAECVRSFIFRESQSKSDISKTRHYRYDFSEVQKDMQFVAY</sequence>
<proteinExistence type="predicted"/>
<keyword evidence="2" id="KW-1185">Reference proteome</keyword>
<dbReference type="EMBL" id="JACHDD010000007">
    <property type="protein sequence ID" value="MBB5426357.1"/>
    <property type="molecule type" value="Genomic_DNA"/>
</dbReference>
<dbReference type="Proteomes" id="UP000592780">
    <property type="component" value="Unassembled WGS sequence"/>
</dbReference>
<dbReference type="RefSeq" id="WP_157646258.1">
    <property type="nucleotide sequence ID" value="NZ_JACHDD010000007.1"/>
</dbReference>